<keyword evidence="4 5" id="KW-0472">Membrane</keyword>
<evidence type="ECO:0000256" key="2">
    <source>
        <dbReference type="ARBA" id="ARBA00022692"/>
    </source>
</evidence>
<feature type="transmembrane region" description="Helical" evidence="5">
    <location>
        <begin position="120"/>
        <end position="137"/>
    </location>
</feature>
<evidence type="ECO:0000256" key="5">
    <source>
        <dbReference type="SAM" id="Phobius"/>
    </source>
</evidence>
<name>A0A1H8RQ54_9FLAO</name>
<evidence type="ECO:0000256" key="3">
    <source>
        <dbReference type="ARBA" id="ARBA00022989"/>
    </source>
</evidence>
<dbReference type="RefSeq" id="WP_091174331.1">
    <property type="nucleotide sequence ID" value="NZ_CBCSFM010000015.1"/>
</dbReference>
<protein>
    <recommendedName>
        <fullName evidence="6">Methylamine utilisation protein MauE domain-containing protein</fullName>
    </recommendedName>
</protein>
<accession>A0A1H8RQ54</accession>
<dbReference type="Proteomes" id="UP000198657">
    <property type="component" value="Unassembled WGS sequence"/>
</dbReference>
<organism evidence="7 8">
    <name type="scientific">Flavobacterium sinopsychrotolerans</name>
    <dbReference type="NCBI Taxonomy" id="604089"/>
    <lineage>
        <taxon>Bacteria</taxon>
        <taxon>Pseudomonadati</taxon>
        <taxon>Bacteroidota</taxon>
        <taxon>Flavobacteriia</taxon>
        <taxon>Flavobacteriales</taxon>
        <taxon>Flavobacteriaceae</taxon>
        <taxon>Flavobacterium</taxon>
    </lineage>
</organism>
<gene>
    <name evidence="7" type="ORF">SAMN04487942_0123</name>
</gene>
<dbReference type="EMBL" id="FODN01000013">
    <property type="protein sequence ID" value="SEO68308.1"/>
    <property type="molecule type" value="Genomic_DNA"/>
</dbReference>
<dbReference type="OrthoDB" id="673785at2"/>
<keyword evidence="8" id="KW-1185">Reference proteome</keyword>
<keyword evidence="3 5" id="KW-1133">Transmembrane helix</keyword>
<evidence type="ECO:0000256" key="1">
    <source>
        <dbReference type="ARBA" id="ARBA00004141"/>
    </source>
</evidence>
<reference evidence="8" key="1">
    <citation type="submission" date="2016-10" db="EMBL/GenBank/DDBJ databases">
        <authorList>
            <person name="Varghese N."/>
            <person name="Submissions S."/>
        </authorList>
    </citation>
    <scope>NUCLEOTIDE SEQUENCE [LARGE SCALE GENOMIC DNA]</scope>
    <source>
        <strain evidence="8">CGMCC 1.8704</strain>
    </source>
</reference>
<comment type="subcellular location">
    <subcellularLocation>
        <location evidence="1">Membrane</location>
        <topology evidence="1">Multi-pass membrane protein</topology>
    </subcellularLocation>
</comment>
<evidence type="ECO:0000256" key="4">
    <source>
        <dbReference type="ARBA" id="ARBA00023136"/>
    </source>
</evidence>
<dbReference type="GO" id="GO:0016020">
    <property type="term" value="C:membrane"/>
    <property type="evidence" value="ECO:0007669"/>
    <property type="project" value="UniProtKB-SubCell"/>
</dbReference>
<proteinExistence type="predicted"/>
<feature type="transmembrane region" description="Helical" evidence="5">
    <location>
        <begin position="53"/>
        <end position="72"/>
    </location>
</feature>
<dbReference type="AlphaFoldDB" id="A0A1H8RQ54"/>
<evidence type="ECO:0000313" key="8">
    <source>
        <dbReference type="Proteomes" id="UP000198657"/>
    </source>
</evidence>
<dbReference type="GO" id="GO:0030416">
    <property type="term" value="P:methylamine metabolic process"/>
    <property type="evidence" value="ECO:0007669"/>
    <property type="project" value="InterPro"/>
</dbReference>
<feature type="transmembrane region" description="Helical" evidence="5">
    <location>
        <begin position="153"/>
        <end position="173"/>
    </location>
</feature>
<evidence type="ECO:0000313" key="7">
    <source>
        <dbReference type="EMBL" id="SEO68308.1"/>
    </source>
</evidence>
<dbReference type="InterPro" id="IPR009908">
    <property type="entry name" value="Methylamine_util_MauE"/>
</dbReference>
<feature type="domain" description="Methylamine utilisation protein MauE" evidence="6">
    <location>
        <begin position="9"/>
        <end position="135"/>
    </location>
</feature>
<dbReference type="Pfam" id="PF07291">
    <property type="entry name" value="MauE"/>
    <property type="match status" value="1"/>
</dbReference>
<dbReference type="STRING" id="604089.SAMN04487942_0123"/>
<keyword evidence="2 5" id="KW-0812">Transmembrane</keyword>
<sequence length="508" mass="58285">MKLPATIKTIIIETVCLLYVLLFVYAALNKLLDFENFQVQLGQSPLLSRFAELVSYTVPAVEFIIAFTLLTVRLRYAGMYAAFSLMVMFTAYIFIMLHFSPFVPCSCGGVLEKLSWNQHLIFNIVFVVLMLIAILLYRTNELSARTLNFKERLTRIGVTMIFSVTVVTVFFLLSEDTIHRSNNFTRRFPHHPTTFKSEIDLQYDSYYIAGYDDEYVYLGNSTAPLTVTMVNIAHQNKKQFVIQLPKYKFSYTAPRLLVKPPYFYFADGTVPCIFRGSISDWKPSLVMHKKAYFSLIAPVNVNKAALRVIGSKTHENVLATIAYTDSLHLNYTILEKQIDGIFDTDGMLLYNAQLDKILYTYYYRNEFIIANDSLNSYSIGHTIDTTTQAQIKLAKIDSKKITTLAKQPVIVNKKTATYGNYLFVNAALIGKFEPKDMWKKASIIDVYDLVKNTYAFSFYIYDKGGEKMSEFIISNDLVIVLIGKYLTISKLRSDYYVPWNPKIPKQTK</sequence>
<feature type="transmembrane region" description="Helical" evidence="5">
    <location>
        <begin position="79"/>
        <end position="100"/>
    </location>
</feature>
<evidence type="ECO:0000259" key="6">
    <source>
        <dbReference type="Pfam" id="PF07291"/>
    </source>
</evidence>
<feature type="transmembrane region" description="Helical" evidence="5">
    <location>
        <begin position="7"/>
        <end position="28"/>
    </location>
</feature>